<dbReference type="Proteomes" id="UP000189670">
    <property type="component" value="Unassembled WGS sequence"/>
</dbReference>
<dbReference type="AlphaFoldDB" id="A0A1V1NZI3"/>
<sequence>AFKNNHYNIVHMSTHGRFDQSQHRTYLQLHKERLSINQLEKLIQISVVRQTPVDLLTLSACHSAADNERSAMGLAGLAVKAGVQSVVASLWRISDQAAYDMMIEFYQQLKQTKNTKATSLQQAQIRMIQDKTYAHPKNWAPFLLIGKWY</sequence>
<evidence type="ECO:0000259" key="1">
    <source>
        <dbReference type="Pfam" id="PF12770"/>
    </source>
</evidence>
<dbReference type="PANTHER" id="PTHR10098:SF112">
    <property type="entry name" value="SLR0380 PROTEIN"/>
    <property type="match status" value="1"/>
</dbReference>
<dbReference type="InterPro" id="IPR024983">
    <property type="entry name" value="CHAT_dom"/>
</dbReference>
<proteinExistence type="predicted"/>
<feature type="domain" description="CHAT" evidence="1">
    <location>
        <begin position="5"/>
        <end position="147"/>
    </location>
</feature>
<protein>
    <recommendedName>
        <fullName evidence="1">CHAT domain-containing protein</fullName>
    </recommendedName>
</protein>
<gene>
    <name evidence="2" type="ORF">OMM_11016</name>
</gene>
<evidence type="ECO:0000313" key="3">
    <source>
        <dbReference type="Proteomes" id="UP000189670"/>
    </source>
</evidence>
<name>A0A1V1NZI3_9BACT</name>
<dbReference type="PANTHER" id="PTHR10098">
    <property type="entry name" value="RAPSYN-RELATED"/>
    <property type="match status" value="1"/>
</dbReference>
<dbReference type="Pfam" id="PF12770">
    <property type="entry name" value="CHAT"/>
    <property type="match status" value="1"/>
</dbReference>
<dbReference type="EMBL" id="ATBP01001138">
    <property type="protein sequence ID" value="ETR67970.1"/>
    <property type="molecule type" value="Genomic_DNA"/>
</dbReference>
<comment type="caution">
    <text evidence="2">The sequence shown here is derived from an EMBL/GenBank/DDBJ whole genome shotgun (WGS) entry which is preliminary data.</text>
</comment>
<feature type="non-terminal residue" evidence="2">
    <location>
        <position position="1"/>
    </location>
</feature>
<organism evidence="2 3">
    <name type="scientific">Candidatus Magnetoglobus multicellularis str. Araruama</name>
    <dbReference type="NCBI Taxonomy" id="890399"/>
    <lineage>
        <taxon>Bacteria</taxon>
        <taxon>Pseudomonadati</taxon>
        <taxon>Thermodesulfobacteriota</taxon>
        <taxon>Desulfobacteria</taxon>
        <taxon>Desulfobacterales</taxon>
        <taxon>Desulfobacteraceae</taxon>
        <taxon>Candidatus Magnetoglobus</taxon>
    </lineage>
</organism>
<evidence type="ECO:0000313" key="2">
    <source>
        <dbReference type="EMBL" id="ETR67970.1"/>
    </source>
</evidence>
<reference evidence="3" key="1">
    <citation type="submission" date="2012-11" db="EMBL/GenBank/DDBJ databases">
        <authorList>
            <person name="Lucero-Rivera Y.E."/>
            <person name="Tovar-Ramirez D."/>
        </authorList>
    </citation>
    <scope>NUCLEOTIDE SEQUENCE [LARGE SCALE GENOMIC DNA]</scope>
    <source>
        <strain evidence="3">Araruama</strain>
    </source>
</reference>
<accession>A0A1V1NZI3</accession>